<evidence type="ECO:0000256" key="5">
    <source>
        <dbReference type="ARBA" id="ARBA00022723"/>
    </source>
</evidence>
<dbReference type="EC" id="3.6.1.1" evidence="4"/>
<keyword evidence="5" id="KW-0479">Metal-binding</keyword>
<dbReference type="EMBL" id="JAATJV010399279">
    <property type="protein sequence ID" value="MBZ3885303.1"/>
    <property type="molecule type" value="Genomic_DNA"/>
</dbReference>
<keyword evidence="6" id="KW-0378">Hydrolase</keyword>
<dbReference type="GO" id="GO:0000287">
    <property type="term" value="F:magnesium ion binding"/>
    <property type="evidence" value="ECO:0007669"/>
    <property type="project" value="InterPro"/>
</dbReference>
<comment type="subunit">
    <text evidence="3">Homodimer.</text>
</comment>
<evidence type="ECO:0000256" key="3">
    <source>
        <dbReference type="ARBA" id="ARBA00011738"/>
    </source>
</evidence>
<keyword evidence="10" id="KW-1185">Reference proteome</keyword>
<evidence type="ECO:0000256" key="7">
    <source>
        <dbReference type="ARBA" id="ARBA00022842"/>
    </source>
</evidence>
<dbReference type="GO" id="GO:0006796">
    <property type="term" value="P:phosphate-containing compound metabolic process"/>
    <property type="evidence" value="ECO:0007669"/>
    <property type="project" value="InterPro"/>
</dbReference>
<gene>
    <name evidence="9" type="ORF">SUZIE_182270</name>
</gene>
<dbReference type="SUPFAM" id="SSF50324">
    <property type="entry name" value="Inorganic pyrophosphatase"/>
    <property type="match status" value="1"/>
</dbReference>
<evidence type="ECO:0000256" key="2">
    <source>
        <dbReference type="ARBA" id="ARBA00006220"/>
    </source>
</evidence>
<dbReference type="FunFam" id="3.90.80.10:FF:000005">
    <property type="entry name" value="Pyrophosphatase (inorganic) 2"/>
    <property type="match status" value="1"/>
</dbReference>
<protein>
    <recommendedName>
        <fullName evidence="4">inorganic diphosphatase</fullName>
        <ecNumber evidence="4">3.6.1.1</ecNumber>
    </recommendedName>
</protein>
<organism evidence="9 10">
    <name type="scientific">Sciurus carolinensis</name>
    <name type="common">Eastern gray squirrel</name>
    <dbReference type="NCBI Taxonomy" id="30640"/>
    <lineage>
        <taxon>Eukaryota</taxon>
        <taxon>Metazoa</taxon>
        <taxon>Chordata</taxon>
        <taxon>Craniata</taxon>
        <taxon>Vertebrata</taxon>
        <taxon>Euteleostomi</taxon>
        <taxon>Mammalia</taxon>
        <taxon>Eutheria</taxon>
        <taxon>Euarchontoglires</taxon>
        <taxon>Glires</taxon>
        <taxon>Rodentia</taxon>
        <taxon>Sciuromorpha</taxon>
        <taxon>Sciuridae</taxon>
        <taxon>Sciurinae</taxon>
        <taxon>Sciurini</taxon>
        <taxon>Sciurus</taxon>
    </lineage>
</organism>
<evidence type="ECO:0000256" key="1">
    <source>
        <dbReference type="ARBA" id="ARBA00001946"/>
    </source>
</evidence>
<dbReference type="InterPro" id="IPR008162">
    <property type="entry name" value="Pyrophosphatase"/>
</dbReference>
<dbReference type="Pfam" id="PF00719">
    <property type="entry name" value="Pyrophosphatase"/>
    <property type="match status" value="1"/>
</dbReference>
<sequence>MPFLSGALPVHPMSKPADRIDAKPMKHFATEEQKDTYKVFPKSNRDFKIIKNLSYLVSQRRVQAGGRVLATATCLRHHEQLQQRGARRALTLEYRVLLKNGKGQYISPFHDIPIYADKDVFHMVVEVPRWSNAKMDPLNPIKQDVKKGKLRYVANLFPYKGYIWKYGAIPQTWEDPGHSDKHTGCCGNNDPIDVCEIGSKVCSRGEIIRVKVLGILAMIDEGETDWKVIAINVDDPDAANYNDINEVKWLKPGYLEATVDWVRRYKVPDGKPENEFAFNTEFKDKDFAIDIIKSTHDYWKALVTKKTDGKRISCMNTTVSESPFKCDPDAAKAIVDALPPPCESACTIPTDVDKWFYHQKNGWNFSGIQADTAASYSSGSSRCKSSSFSKL</sequence>
<evidence type="ECO:0000256" key="4">
    <source>
        <dbReference type="ARBA" id="ARBA00012146"/>
    </source>
</evidence>
<comment type="cofactor">
    <cofactor evidence="1">
        <name>Mg(2+)</name>
        <dbReference type="ChEBI" id="CHEBI:18420"/>
    </cofactor>
</comment>
<dbReference type="InterPro" id="IPR036649">
    <property type="entry name" value="Pyrophosphatase_sf"/>
</dbReference>
<dbReference type="Proteomes" id="UP001166674">
    <property type="component" value="Unassembled WGS sequence"/>
</dbReference>
<keyword evidence="7" id="KW-0460">Magnesium</keyword>
<comment type="caution">
    <text evidence="9">The sequence shown here is derived from an EMBL/GenBank/DDBJ whole genome shotgun (WGS) entry which is preliminary data.</text>
</comment>
<accession>A0AA41N7L0</accession>
<evidence type="ECO:0000256" key="6">
    <source>
        <dbReference type="ARBA" id="ARBA00022801"/>
    </source>
</evidence>
<evidence type="ECO:0000313" key="9">
    <source>
        <dbReference type="EMBL" id="MBZ3885303.1"/>
    </source>
</evidence>
<dbReference type="PANTHER" id="PTHR10286">
    <property type="entry name" value="INORGANIC PYROPHOSPHATASE"/>
    <property type="match status" value="1"/>
</dbReference>
<evidence type="ECO:0000256" key="8">
    <source>
        <dbReference type="ARBA" id="ARBA00022990"/>
    </source>
</evidence>
<proteinExistence type="inferred from homology"/>
<keyword evidence="8" id="KW-0007">Acetylation</keyword>
<evidence type="ECO:0000313" key="10">
    <source>
        <dbReference type="Proteomes" id="UP001166674"/>
    </source>
</evidence>
<dbReference type="GO" id="GO:0005737">
    <property type="term" value="C:cytoplasm"/>
    <property type="evidence" value="ECO:0007669"/>
    <property type="project" value="InterPro"/>
</dbReference>
<name>A0AA41N7L0_SCICA</name>
<dbReference type="CDD" id="cd00412">
    <property type="entry name" value="pyrophosphatase"/>
    <property type="match status" value="1"/>
</dbReference>
<dbReference type="GO" id="GO:0004427">
    <property type="term" value="F:inorganic diphosphate phosphatase activity"/>
    <property type="evidence" value="ECO:0007669"/>
    <property type="project" value="UniProtKB-EC"/>
</dbReference>
<dbReference type="Gene3D" id="3.90.80.10">
    <property type="entry name" value="Inorganic pyrophosphatase"/>
    <property type="match status" value="1"/>
</dbReference>
<reference evidence="9" key="1">
    <citation type="submission" date="2020-03" db="EMBL/GenBank/DDBJ databases">
        <title>Studies in the Genomics of Life Span.</title>
        <authorList>
            <person name="Glass D."/>
        </authorList>
    </citation>
    <scope>NUCLEOTIDE SEQUENCE</scope>
    <source>
        <strain evidence="9">SUZIE</strain>
        <tissue evidence="9">Muscle</tissue>
    </source>
</reference>
<comment type="similarity">
    <text evidence="2">Belongs to the PPase family.</text>
</comment>
<dbReference type="AlphaFoldDB" id="A0AA41N7L0"/>